<evidence type="ECO:0000313" key="4">
    <source>
        <dbReference type="Proteomes" id="UP000822688"/>
    </source>
</evidence>
<proteinExistence type="predicted"/>
<accession>A0A8T0H595</accession>
<organism evidence="3 4">
    <name type="scientific">Ceratodon purpureus</name>
    <name type="common">Fire moss</name>
    <name type="synonym">Dicranum purpureum</name>
    <dbReference type="NCBI Taxonomy" id="3225"/>
    <lineage>
        <taxon>Eukaryota</taxon>
        <taxon>Viridiplantae</taxon>
        <taxon>Streptophyta</taxon>
        <taxon>Embryophyta</taxon>
        <taxon>Bryophyta</taxon>
        <taxon>Bryophytina</taxon>
        <taxon>Bryopsida</taxon>
        <taxon>Dicranidae</taxon>
        <taxon>Pseudoditrichales</taxon>
        <taxon>Ditrichaceae</taxon>
        <taxon>Ceratodon</taxon>
    </lineage>
</organism>
<evidence type="ECO:0000256" key="1">
    <source>
        <dbReference type="SAM" id="MobiDB-lite"/>
    </source>
</evidence>
<dbReference type="InterPro" id="IPR036410">
    <property type="entry name" value="HSP_DnaJ_Cys-rich_dom_sf"/>
</dbReference>
<protein>
    <recommendedName>
        <fullName evidence="2">BSD2 cysteine rich domain-containing protein</fullName>
    </recommendedName>
</protein>
<dbReference type="Proteomes" id="UP000822688">
    <property type="component" value="Chromosome 8"/>
</dbReference>
<dbReference type="PANTHER" id="PTHR15852:SF51">
    <property type="entry name" value="PROTEIN BUNDLE SHEATH DEFECTIVE 2, CHLOROPLASTIC"/>
    <property type="match status" value="1"/>
</dbReference>
<evidence type="ECO:0000313" key="3">
    <source>
        <dbReference type="EMBL" id="KAG0565564.1"/>
    </source>
</evidence>
<dbReference type="InterPro" id="IPR057453">
    <property type="entry name" value="BSD2_CRD"/>
</dbReference>
<dbReference type="SUPFAM" id="SSF57938">
    <property type="entry name" value="DnaJ/Hsp40 cysteine-rich domain"/>
    <property type="match status" value="1"/>
</dbReference>
<dbReference type="EMBL" id="CM026429">
    <property type="protein sequence ID" value="KAG0565564.1"/>
    <property type="molecule type" value="Genomic_DNA"/>
</dbReference>
<keyword evidence="4" id="KW-1185">Reference proteome</keyword>
<sequence length="167" mass="16915">MACLQAAAAAQLGFRASLSSSSSSFQAAAAAAAVETTTTPTVRRPHGPLQYQLCAVRSGLRFVSKGTDGKRVVRVNSSSGSGPGGDSGAAAPPAAKKASSILCQSCDGNGAVACSQCHGAGVNSEDHFNGRFKTGQTCWLCRGKRQMLCGSCNGAGFMGGFMNTQDE</sequence>
<dbReference type="PANTHER" id="PTHR15852">
    <property type="entry name" value="PLASTID TRANSCRIPTIONALLY ACTIVE PROTEIN"/>
    <property type="match status" value="1"/>
</dbReference>
<comment type="caution">
    <text evidence="3">The sequence shown here is derived from an EMBL/GenBank/DDBJ whole genome shotgun (WGS) entry which is preliminary data.</text>
</comment>
<evidence type="ECO:0000259" key="2">
    <source>
        <dbReference type="Pfam" id="PF25436"/>
    </source>
</evidence>
<reference evidence="3" key="1">
    <citation type="submission" date="2020-06" db="EMBL/GenBank/DDBJ databases">
        <title>WGS assembly of Ceratodon purpureus strain R40.</title>
        <authorList>
            <person name="Carey S.B."/>
            <person name="Jenkins J."/>
            <person name="Shu S."/>
            <person name="Lovell J.T."/>
            <person name="Sreedasyam A."/>
            <person name="Maumus F."/>
            <person name="Tiley G.P."/>
            <person name="Fernandez-Pozo N."/>
            <person name="Barry K."/>
            <person name="Chen C."/>
            <person name="Wang M."/>
            <person name="Lipzen A."/>
            <person name="Daum C."/>
            <person name="Saski C.A."/>
            <person name="Payton A.C."/>
            <person name="Mcbreen J.C."/>
            <person name="Conrad R.E."/>
            <person name="Kollar L.M."/>
            <person name="Olsson S."/>
            <person name="Huttunen S."/>
            <person name="Landis J.B."/>
            <person name="Wickett N.J."/>
            <person name="Johnson M.G."/>
            <person name="Rensing S.A."/>
            <person name="Grimwood J."/>
            <person name="Schmutz J."/>
            <person name="Mcdaniel S.F."/>
        </authorList>
    </citation>
    <scope>NUCLEOTIDE SEQUENCE</scope>
    <source>
        <strain evidence="3">R40</strain>
    </source>
</reference>
<feature type="domain" description="BSD2 cysteine rich" evidence="2">
    <location>
        <begin position="100"/>
        <end position="167"/>
    </location>
</feature>
<dbReference type="Pfam" id="PF25436">
    <property type="entry name" value="BSD2_CRD"/>
    <property type="match status" value="1"/>
</dbReference>
<gene>
    <name evidence="3" type="ORF">KC19_8G200100</name>
</gene>
<feature type="region of interest" description="Disordered" evidence="1">
    <location>
        <begin position="73"/>
        <end position="93"/>
    </location>
</feature>
<name>A0A8T0H595_CERPU</name>
<dbReference type="AlphaFoldDB" id="A0A8T0H595"/>